<dbReference type="EMBL" id="JACHJY010000004">
    <property type="protein sequence ID" value="MBB4982463.1"/>
    <property type="molecule type" value="Genomic_DNA"/>
</dbReference>
<dbReference type="RefSeq" id="WP_184931143.1">
    <property type="nucleotide sequence ID" value="NZ_JACHJY010000004.1"/>
</dbReference>
<dbReference type="InterPro" id="IPR000073">
    <property type="entry name" value="AB_hydrolase_1"/>
</dbReference>
<dbReference type="SUPFAM" id="SSF53474">
    <property type="entry name" value="alpha/beta-Hydrolases"/>
    <property type="match status" value="1"/>
</dbReference>
<proteinExistence type="predicted"/>
<dbReference type="Pfam" id="PF12697">
    <property type="entry name" value="Abhydrolase_6"/>
    <property type="match status" value="1"/>
</dbReference>
<dbReference type="GO" id="GO:0003824">
    <property type="term" value="F:catalytic activity"/>
    <property type="evidence" value="ECO:0007669"/>
    <property type="project" value="UniProtKB-ARBA"/>
</dbReference>
<dbReference type="InterPro" id="IPR029058">
    <property type="entry name" value="AB_hydrolase_fold"/>
</dbReference>
<comment type="caution">
    <text evidence="2">The sequence shown here is derived from an EMBL/GenBank/DDBJ whole genome shotgun (WGS) entry which is preliminary data.</text>
</comment>
<feature type="domain" description="AB hydrolase-1" evidence="1">
    <location>
        <begin position="27"/>
        <end position="271"/>
    </location>
</feature>
<dbReference type="InterPro" id="IPR050266">
    <property type="entry name" value="AB_hydrolase_sf"/>
</dbReference>
<dbReference type="Proteomes" id="UP000582643">
    <property type="component" value="Unassembled WGS sequence"/>
</dbReference>
<evidence type="ECO:0000313" key="3">
    <source>
        <dbReference type="Proteomes" id="UP000582643"/>
    </source>
</evidence>
<protein>
    <submittedName>
        <fullName evidence="2">Pimeloyl-ACP methyl ester carboxylesterase</fullName>
    </submittedName>
</protein>
<evidence type="ECO:0000259" key="1">
    <source>
        <dbReference type="Pfam" id="PF12697"/>
    </source>
</evidence>
<accession>A0A7W7U008</accession>
<dbReference type="AlphaFoldDB" id="A0A7W7U008"/>
<keyword evidence="3" id="KW-1185">Reference proteome</keyword>
<name>A0A7W7U008_9ACTN</name>
<gene>
    <name evidence="2" type="ORF">GGE06_003373</name>
</gene>
<reference evidence="2 3" key="1">
    <citation type="submission" date="2020-08" db="EMBL/GenBank/DDBJ databases">
        <title>Genomic Encyclopedia of Type Strains, Phase III (KMG-III): the genomes of soil and plant-associated and newly described type strains.</title>
        <authorList>
            <person name="Whitman W."/>
        </authorList>
    </citation>
    <scope>NUCLEOTIDE SEQUENCE [LARGE SCALE GENOMIC DNA]</scope>
    <source>
        <strain evidence="2 3">SFB5A</strain>
    </source>
</reference>
<organism evidence="2 3">
    <name type="scientific">Streptomyces nymphaeiformis</name>
    <dbReference type="NCBI Taxonomy" id="2663842"/>
    <lineage>
        <taxon>Bacteria</taxon>
        <taxon>Bacillati</taxon>
        <taxon>Actinomycetota</taxon>
        <taxon>Actinomycetes</taxon>
        <taxon>Kitasatosporales</taxon>
        <taxon>Streptomycetaceae</taxon>
        <taxon>Streptomyces</taxon>
    </lineage>
</organism>
<dbReference type="PANTHER" id="PTHR43798">
    <property type="entry name" value="MONOACYLGLYCEROL LIPASE"/>
    <property type="match status" value="1"/>
</dbReference>
<evidence type="ECO:0000313" key="2">
    <source>
        <dbReference type="EMBL" id="MBB4982463.1"/>
    </source>
</evidence>
<sequence length="288" mass="31315">METRTLTVPGGTLHAVSSGAPAGPSAVLVHSGIAHGQMWHPLMEALSEEMFSVAYDCRCFGRSTTTLDGEFSDLADLGSVLDAYGLESTVLVAESRGARLAIDFALAHPERVDGLFLLAPDVSGFDSPVADEERPLLEAVGEAEEAWDTAEPADVPRTVEELIALEVRLFVDGPGREQAPERAAVREAVAEMLRLNYTQQKDTPDFTRPEPAADRLAKLDVPVRVLVGDADTLGMRATAEEIERAVPQASLVRVPDAAHALTLEREETVVRELRTWWRELRQLPQSGE</sequence>
<dbReference type="Gene3D" id="3.40.50.1820">
    <property type="entry name" value="alpha/beta hydrolase"/>
    <property type="match status" value="1"/>
</dbReference>